<keyword evidence="2" id="KW-0560">Oxidoreductase</keyword>
<dbReference type="PRINTS" id="PR00081">
    <property type="entry name" value="GDHRDH"/>
</dbReference>
<dbReference type="InterPro" id="IPR002347">
    <property type="entry name" value="SDR_fam"/>
</dbReference>
<comment type="caution">
    <text evidence="6">The sequence shown here is derived from an EMBL/GenBank/DDBJ whole genome shotgun (WGS) entry which is preliminary data.</text>
</comment>
<dbReference type="SUPFAM" id="SSF51735">
    <property type="entry name" value="NAD(P)-binding Rossmann-fold domains"/>
    <property type="match status" value="1"/>
</dbReference>
<keyword evidence="7" id="KW-1185">Reference proteome</keyword>
<gene>
    <name evidence="6" type="ORF">KPH14_005985</name>
</gene>
<dbReference type="PRINTS" id="PR00080">
    <property type="entry name" value="SDRFAMILY"/>
</dbReference>
<dbReference type="CDD" id="cd05339">
    <property type="entry name" value="17beta-HSDXI-like_SDR_c"/>
    <property type="match status" value="1"/>
</dbReference>
<dbReference type="Gene3D" id="3.40.50.720">
    <property type="entry name" value="NAD(P)-binding Rossmann-like Domain"/>
    <property type="match status" value="1"/>
</dbReference>
<reference evidence="6" key="1">
    <citation type="submission" date="2021-08" db="EMBL/GenBank/DDBJ databases">
        <authorList>
            <person name="Misof B."/>
            <person name="Oliver O."/>
            <person name="Podsiadlowski L."/>
            <person name="Donath A."/>
            <person name="Peters R."/>
            <person name="Mayer C."/>
            <person name="Rust J."/>
            <person name="Gunkel S."/>
            <person name="Lesny P."/>
            <person name="Martin S."/>
            <person name="Oeyen J.P."/>
            <person name="Petersen M."/>
            <person name="Panagiotis P."/>
            <person name="Wilbrandt J."/>
            <person name="Tanja T."/>
        </authorList>
    </citation>
    <scope>NUCLEOTIDE SEQUENCE</scope>
    <source>
        <strain evidence="6">GBR_01_08_01A</strain>
        <tissue evidence="6">Thorax + abdomen</tissue>
    </source>
</reference>
<accession>A0AAD9RJQ0</accession>
<dbReference type="Proteomes" id="UP001258017">
    <property type="component" value="Unassembled WGS sequence"/>
</dbReference>
<sequence length="362" mass="41169">MEEKEETDTQLSWKTLFRTANASRPKKYRLTDTKMEFGEIFILTYDVLLFLVMSIVYICETILLTFIPCRYRGKSINGEIALVTGGASGIGRLIAKKLSALGAQVILWDINKSALEDTVNEIRENGGKCWGYYCDISNREEVYRTAKAIKIEIGNVSLLINNAGYVYCKTLLNIPDEEIERTFKINTLAHYWTIKAFLKDMMKENHGHIVTVASVAGLLGMYNCTDYCATKFAAIGFHESLLVELKTHGYEGINTTLVCPYLINTGMFEGVKPRLIKMLEPEYVAEEVVKGILLNKVNVTLPNSARILLPLKCLLPAKINWALMYRIIRGPQFMMMYKGRARMEILKENNNITQMTEKTHLE</sequence>
<comment type="similarity">
    <text evidence="1 4">Belongs to the short-chain dehydrogenases/reductases (SDR) family.</text>
</comment>
<dbReference type="Pfam" id="PF00106">
    <property type="entry name" value="adh_short"/>
    <property type="match status" value="1"/>
</dbReference>
<keyword evidence="5" id="KW-0472">Membrane</keyword>
<dbReference type="EMBL" id="JAIFRP010000045">
    <property type="protein sequence ID" value="KAK2580916.1"/>
    <property type="molecule type" value="Genomic_DNA"/>
</dbReference>
<name>A0AAD9RJQ0_9HYME</name>
<dbReference type="FunFam" id="3.40.50.720:FF:000202">
    <property type="entry name" value="Short-chain dehydrogenase/reductase family 16C member 6"/>
    <property type="match status" value="1"/>
</dbReference>
<dbReference type="PANTHER" id="PTHR24322">
    <property type="entry name" value="PKSB"/>
    <property type="match status" value="1"/>
</dbReference>
<dbReference type="GO" id="GO:0005811">
    <property type="term" value="C:lipid droplet"/>
    <property type="evidence" value="ECO:0007669"/>
    <property type="project" value="TreeGrafter"/>
</dbReference>
<evidence type="ECO:0000256" key="2">
    <source>
        <dbReference type="ARBA" id="ARBA00023002"/>
    </source>
</evidence>
<dbReference type="AlphaFoldDB" id="A0AAD9RJQ0"/>
<protein>
    <submittedName>
        <fullName evidence="6">Uncharacterized protein</fullName>
    </submittedName>
</protein>
<dbReference type="GO" id="GO:0016616">
    <property type="term" value="F:oxidoreductase activity, acting on the CH-OH group of donors, NAD or NADP as acceptor"/>
    <property type="evidence" value="ECO:0007669"/>
    <property type="project" value="TreeGrafter"/>
</dbReference>
<dbReference type="InterPro" id="IPR036291">
    <property type="entry name" value="NAD(P)-bd_dom_sf"/>
</dbReference>
<feature type="transmembrane region" description="Helical" evidence="5">
    <location>
        <begin position="40"/>
        <end position="67"/>
    </location>
</feature>
<keyword evidence="3" id="KW-0520">NAD</keyword>
<keyword evidence="5" id="KW-0812">Transmembrane</keyword>
<evidence type="ECO:0000256" key="5">
    <source>
        <dbReference type="SAM" id="Phobius"/>
    </source>
</evidence>
<reference evidence="6" key="2">
    <citation type="journal article" date="2023" name="Commun. Biol.">
        <title>Intrasexual cuticular hydrocarbon dimorphism in a wasp sheds light on hydrocarbon biosynthesis genes in Hymenoptera.</title>
        <authorList>
            <person name="Moris V.C."/>
            <person name="Podsiadlowski L."/>
            <person name="Martin S."/>
            <person name="Oeyen J.P."/>
            <person name="Donath A."/>
            <person name="Petersen M."/>
            <person name="Wilbrandt J."/>
            <person name="Misof B."/>
            <person name="Liedtke D."/>
            <person name="Thamm M."/>
            <person name="Scheiner R."/>
            <person name="Schmitt T."/>
            <person name="Niehuis O."/>
        </authorList>
    </citation>
    <scope>NUCLEOTIDE SEQUENCE</scope>
    <source>
        <strain evidence="6">GBR_01_08_01A</strain>
    </source>
</reference>
<evidence type="ECO:0000256" key="4">
    <source>
        <dbReference type="RuleBase" id="RU000363"/>
    </source>
</evidence>
<organism evidence="6 7">
    <name type="scientific">Odynerus spinipes</name>
    <dbReference type="NCBI Taxonomy" id="1348599"/>
    <lineage>
        <taxon>Eukaryota</taxon>
        <taxon>Metazoa</taxon>
        <taxon>Ecdysozoa</taxon>
        <taxon>Arthropoda</taxon>
        <taxon>Hexapoda</taxon>
        <taxon>Insecta</taxon>
        <taxon>Pterygota</taxon>
        <taxon>Neoptera</taxon>
        <taxon>Endopterygota</taxon>
        <taxon>Hymenoptera</taxon>
        <taxon>Apocrita</taxon>
        <taxon>Aculeata</taxon>
        <taxon>Vespoidea</taxon>
        <taxon>Vespidae</taxon>
        <taxon>Eumeninae</taxon>
        <taxon>Odynerus</taxon>
    </lineage>
</organism>
<evidence type="ECO:0000256" key="1">
    <source>
        <dbReference type="ARBA" id="ARBA00006484"/>
    </source>
</evidence>
<evidence type="ECO:0000313" key="6">
    <source>
        <dbReference type="EMBL" id="KAK2580916.1"/>
    </source>
</evidence>
<dbReference type="PANTHER" id="PTHR24322:SF729">
    <property type="entry name" value="MIP05442P"/>
    <property type="match status" value="1"/>
</dbReference>
<proteinExistence type="inferred from homology"/>
<evidence type="ECO:0000313" key="7">
    <source>
        <dbReference type="Proteomes" id="UP001258017"/>
    </source>
</evidence>
<keyword evidence="5" id="KW-1133">Transmembrane helix</keyword>
<evidence type="ECO:0000256" key="3">
    <source>
        <dbReference type="ARBA" id="ARBA00023027"/>
    </source>
</evidence>